<organism evidence="1 2">
    <name type="scientific">Taibaiella lutea</name>
    <dbReference type="NCBI Taxonomy" id="2608001"/>
    <lineage>
        <taxon>Bacteria</taxon>
        <taxon>Pseudomonadati</taxon>
        <taxon>Bacteroidota</taxon>
        <taxon>Chitinophagia</taxon>
        <taxon>Chitinophagales</taxon>
        <taxon>Chitinophagaceae</taxon>
        <taxon>Taibaiella</taxon>
    </lineage>
</organism>
<accession>A0A5M6CH67</accession>
<dbReference type="PANTHER" id="PTHR33361">
    <property type="entry name" value="GLR0591 PROTEIN"/>
    <property type="match status" value="1"/>
</dbReference>
<name>A0A5M6CH67_9BACT</name>
<reference evidence="1 2" key="1">
    <citation type="submission" date="2019-09" db="EMBL/GenBank/DDBJ databases">
        <title>Genome sequence and assembly of Taibaiella sp.</title>
        <authorList>
            <person name="Chhetri G."/>
        </authorList>
    </citation>
    <scope>NUCLEOTIDE SEQUENCE [LARGE SCALE GENOMIC DNA]</scope>
    <source>
        <strain evidence="1 2">KVB11</strain>
    </source>
</reference>
<dbReference type="Pfam" id="PF05960">
    <property type="entry name" value="DUF885"/>
    <property type="match status" value="1"/>
</dbReference>
<evidence type="ECO:0000313" key="2">
    <source>
        <dbReference type="Proteomes" id="UP000323632"/>
    </source>
</evidence>
<proteinExistence type="predicted"/>
<protein>
    <submittedName>
        <fullName evidence="1">DUF885 domain-containing protein</fullName>
    </submittedName>
</protein>
<dbReference type="EMBL" id="VWSH01000004">
    <property type="protein sequence ID" value="KAA5532755.1"/>
    <property type="molecule type" value="Genomic_DNA"/>
</dbReference>
<dbReference type="PANTHER" id="PTHR33361:SF16">
    <property type="entry name" value="DUF885 DOMAIN-CONTAINING PROTEIN"/>
    <property type="match status" value="1"/>
</dbReference>
<comment type="caution">
    <text evidence="1">The sequence shown here is derived from an EMBL/GenBank/DDBJ whole genome shotgun (WGS) entry which is preliminary data.</text>
</comment>
<dbReference type="InterPro" id="IPR010281">
    <property type="entry name" value="DUF885"/>
</dbReference>
<dbReference type="Proteomes" id="UP000323632">
    <property type="component" value="Unassembled WGS sequence"/>
</dbReference>
<keyword evidence="2" id="KW-1185">Reference proteome</keyword>
<evidence type="ECO:0000313" key="1">
    <source>
        <dbReference type="EMBL" id="KAA5532755.1"/>
    </source>
</evidence>
<dbReference type="AlphaFoldDB" id="A0A5M6CH67"/>
<gene>
    <name evidence="1" type="ORF">F0919_18305</name>
</gene>
<sequence length="590" mass="67633">MLPLLLSLSLGFTACNQNGATSERKASPALEEIFKNYYQERLALFPIEATSNGDNRFNDKLYADFTDSYRDKLAAFYNKYKQEIEKVNRAELSTEEQIDYDCFVYDVNQSLESFKFHSNYMPLGQIGGFHLLFAQMGSGTSIQPFKTVADYDNWMKRMQAFGPYMDSVIVYFKKGVNTHWVLPKALVSKMIPQMESMQASDITTSLFYKPIQNFPKDFSDADKQRLQKDFTATITDVVMPAYRKVGDYLKNEYLPQARNTAGVWDLPDGANFYNFCVHQGTSTDMTADEIYNLGLSEVARIKGEMETVKNNTGFKGDLKSFFTYLDTAKKFTPYTTDSQILNAYHDIYNKMQPQLKKLFVNTPKTPFEIRQVEAFRAKSASSEYNPGSPDGSRPGIFYVLILDPAKYNVVAEQMESLFLHEAIPGHHYQISLQQEDTGLPDFRRFSFGYNAYIEGWALYCESLGKELGLYTDPYQHMGALGAEMHRAIRLVVDAGMHSKKMTREEAIKYMMDNEQINEEGATIEIERYMNWPGQALGYKIGSITIARLRKECTEKMGKHFNISAFHDEVLKYGCMPLNVLEQHIHSWEAK</sequence>